<keyword evidence="1" id="KW-0812">Transmembrane</keyword>
<dbReference type="Proteomes" id="UP000069241">
    <property type="component" value="Chromosome"/>
</dbReference>
<keyword evidence="3" id="KW-1185">Reference proteome</keyword>
<accession>A0A0X8JLL8</accession>
<name>A0A0X8JLL8_9BACT</name>
<dbReference type="AlphaFoldDB" id="A0A0X8JLL8"/>
<feature type="transmembrane region" description="Helical" evidence="1">
    <location>
        <begin position="48"/>
        <end position="70"/>
    </location>
</feature>
<protein>
    <submittedName>
        <fullName evidence="2">Uncharacterized protein</fullName>
    </submittedName>
</protein>
<evidence type="ECO:0000256" key="1">
    <source>
        <dbReference type="SAM" id="Phobius"/>
    </source>
</evidence>
<reference evidence="3" key="1">
    <citation type="submission" date="2016-02" db="EMBL/GenBank/DDBJ databases">
        <authorList>
            <person name="Holder M.E."/>
            <person name="Ajami N.J."/>
            <person name="Petrosino J.F."/>
        </authorList>
    </citation>
    <scope>NUCLEOTIDE SEQUENCE [LARGE SCALE GENOMIC DNA]</scope>
    <source>
        <strain evidence="3">CCUG 45958</strain>
    </source>
</reference>
<proteinExistence type="predicted"/>
<dbReference type="KEGG" id="dfi:AXF13_12875"/>
<keyword evidence="1" id="KW-1133">Transmembrane helix</keyword>
<evidence type="ECO:0000313" key="2">
    <source>
        <dbReference type="EMBL" id="AMD90947.1"/>
    </source>
</evidence>
<organism evidence="2 3">
    <name type="scientific">Desulfovibrio fairfieldensis</name>
    <dbReference type="NCBI Taxonomy" id="44742"/>
    <lineage>
        <taxon>Bacteria</taxon>
        <taxon>Pseudomonadati</taxon>
        <taxon>Thermodesulfobacteriota</taxon>
        <taxon>Desulfovibrionia</taxon>
        <taxon>Desulfovibrionales</taxon>
        <taxon>Desulfovibrionaceae</taxon>
        <taxon>Desulfovibrio</taxon>
    </lineage>
</organism>
<gene>
    <name evidence="2" type="ORF">AXF13_12875</name>
</gene>
<feature type="transmembrane region" description="Helical" evidence="1">
    <location>
        <begin position="7"/>
        <end position="28"/>
    </location>
</feature>
<sequence>MLKGAAITNVTIFIIMCVTCAPGQLLLIHNVPDAVGVLLASVAHNKHLLLAMLLALAVLAAVPQISLLLLN</sequence>
<dbReference type="STRING" id="44742.AXF13_12875"/>
<evidence type="ECO:0000313" key="3">
    <source>
        <dbReference type="Proteomes" id="UP000069241"/>
    </source>
</evidence>
<dbReference type="RefSeq" id="WP_062253850.1">
    <property type="nucleotide sequence ID" value="NZ_CP014229.1"/>
</dbReference>
<keyword evidence="1" id="KW-0472">Membrane</keyword>
<dbReference type="EMBL" id="CP014229">
    <property type="protein sequence ID" value="AMD90947.1"/>
    <property type="molecule type" value="Genomic_DNA"/>
</dbReference>